<accession>A0A2U2N8R7</accession>
<dbReference type="EMBL" id="QFFI01000002">
    <property type="protein sequence ID" value="PWG65540.1"/>
    <property type="molecule type" value="Genomic_DNA"/>
</dbReference>
<gene>
    <name evidence="2" type="ORF">DEM34_02030</name>
</gene>
<dbReference type="InterPro" id="IPR049945">
    <property type="entry name" value="AAA_22"/>
</dbReference>
<name>A0A2U2N8R7_9GAMM</name>
<feature type="domain" description="ORC1/DEAH AAA+ ATPase" evidence="1">
    <location>
        <begin position="45"/>
        <end position="176"/>
    </location>
</feature>
<evidence type="ECO:0000259" key="1">
    <source>
        <dbReference type="Pfam" id="PF13401"/>
    </source>
</evidence>
<keyword evidence="3" id="KW-1185">Reference proteome</keyword>
<sequence length="316" mass="36151">MLMGSSGTRCIVHPFQKPSYGMPTLPIEEALNAILTWMTLDQPGGVIYAPPRIGKTSAIRIIVPLLEREYDHRVPVYTFQCPAEAFPTKNVFLQRFLTDIGHFLSTKGRANIKEERLIEFIALAAQEHEADRVVLIVDDAQWLTERTYHWLMDIHNRLDRRAVQLTTLLFGQPELLGARAAYIELKQYQIVGRFMQRIHAFRGIRDIQDVEAVFRVMDDSEEHANVEGATVTQAHVPAAYAAGWRLRTHASRVWDRFRHYYGLGDGKRGRLQVGMGAFMPFCRELLNQLSFLDTDDLQLPQDLVDALVEATYLDVN</sequence>
<evidence type="ECO:0000313" key="3">
    <source>
        <dbReference type="Proteomes" id="UP000245474"/>
    </source>
</evidence>
<reference evidence="2 3" key="1">
    <citation type="submission" date="2018-05" db="EMBL/GenBank/DDBJ databases">
        <title>Spiribacter halobius sp. nov., a moderately halophilic bacterium isolated from marine solar saltern.</title>
        <authorList>
            <person name="Zheng W.-S."/>
            <person name="Lu D.-C."/>
            <person name="Du Z.-J."/>
        </authorList>
    </citation>
    <scope>NUCLEOTIDE SEQUENCE [LARGE SCALE GENOMIC DNA]</scope>
    <source>
        <strain evidence="2 3">E85</strain>
    </source>
</reference>
<protein>
    <recommendedName>
        <fullName evidence="1">ORC1/DEAH AAA+ ATPase domain-containing protein</fullName>
    </recommendedName>
</protein>
<dbReference type="GO" id="GO:0016887">
    <property type="term" value="F:ATP hydrolysis activity"/>
    <property type="evidence" value="ECO:0007669"/>
    <property type="project" value="InterPro"/>
</dbReference>
<dbReference type="Gene3D" id="3.40.50.300">
    <property type="entry name" value="P-loop containing nucleotide triphosphate hydrolases"/>
    <property type="match status" value="1"/>
</dbReference>
<evidence type="ECO:0000313" key="2">
    <source>
        <dbReference type="EMBL" id="PWG65540.1"/>
    </source>
</evidence>
<proteinExistence type="predicted"/>
<comment type="caution">
    <text evidence="2">The sequence shown here is derived from an EMBL/GenBank/DDBJ whole genome shotgun (WGS) entry which is preliminary data.</text>
</comment>
<dbReference type="Pfam" id="PF13401">
    <property type="entry name" value="AAA_22"/>
    <property type="match status" value="1"/>
</dbReference>
<dbReference type="Proteomes" id="UP000245474">
    <property type="component" value="Unassembled WGS sequence"/>
</dbReference>
<dbReference type="InterPro" id="IPR027417">
    <property type="entry name" value="P-loop_NTPase"/>
</dbReference>
<dbReference type="AlphaFoldDB" id="A0A2U2N8R7"/>
<organism evidence="2 3">
    <name type="scientific">Sediminicurvatus halobius</name>
    <dbReference type="NCBI Taxonomy" id="2182432"/>
    <lineage>
        <taxon>Bacteria</taxon>
        <taxon>Pseudomonadati</taxon>
        <taxon>Pseudomonadota</taxon>
        <taxon>Gammaproteobacteria</taxon>
        <taxon>Chromatiales</taxon>
        <taxon>Ectothiorhodospiraceae</taxon>
        <taxon>Sediminicurvatus</taxon>
    </lineage>
</organism>
<dbReference type="SUPFAM" id="SSF52540">
    <property type="entry name" value="P-loop containing nucleoside triphosphate hydrolases"/>
    <property type="match status" value="1"/>
</dbReference>